<evidence type="ECO:0000256" key="1">
    <source>
        <dbReference type="SAM" id="Phobius"/>
    </source>
</evidence>
<feature type="transmembrane region" description="Helical" evidence="1">
    <location>
        <begin position="36"/>
        <end position="54"/>
    </location>
</feature>
<evidence type="ECO:0000313" key="3">
    <source>
        <dbReference type="Proteomes" id="UP000186079"/>
    </source>
</evidence>
<keyword evidence="1" id="KW-0812">Transmembrane</keyword>
<keyword evidence="1" id="KW-1133">Transmembrane helix</keyword>
<keyword evidence="1" id="KW-0472">Membrane</keyword>
<dbReference type="InterPro" id="IPR008407">
    <property type="entry name" value="Brnchd-chn_aa_trnsp_AzlD"/>
</dbReference>
<organism evidence="2 3">
    <name type="scientific">Pseudomonas flexibilis</name>
    <dbReference type="NCBI Taxonomy" id="706570"/>
    <lineage>
        <taxon>Bacteria</taxon>
        <taxon>Pseudomonadati</taxon>
        <taxon>Pseudomonadota</taxon>
        <taxon>Gammaproteobacteria</taxon>
        <taxon>Pseudomonadales</taxon>
        <taxon>Pseudomonadaceae</taxon>
        <taxon>Pseudomonas</taxon>
    </lineage>
</organism>
<proteinExistence type="predicted"/>
<dbReference type="Pfam" id="PF05437">
    <property type="entry name" value="AzlD"/>
    <property type="match status" value="1"/>
</dbReference>
<dbReference type="AlphaFoldDB" id="A0A1N7BG54"/>
<dbReference type="Proteomes" id="UP000186079">
    <property type="component" value="Unassembled WGS sequence"/>
</dbReference>
<dbReference type="RefSeq" id="WP_039561587.1">
    <property type="nucleotide sequence ID" value="NZ_FTMC01000031.1"/>
</dbReference>
<reference evidence="2 3" key="1">
    <citation type="submission" date="2017-01" db="EMBL/GenBank/DDBJ databases">
        <authorList>
            <person name="Mah S.A."/>
            <person name="Swanson W.J."/>
            <person name="Moy G.W."/>
            <person name="Vacquier V.D."/>
        </authorList>
    </citation>
    <scope>NUCLEOTIDE SEQUENCE [LARGE SCALE GENOMIC DNA]</scope>
    <source>
        <strain evidence="2 3">ATCC 29606</strain>
    </source>
</reference>
<name>A0A1N7BG54_9PSED</name>
<feature type="transmembrane region" description="Helical" evidence="1">
    <location>
        <begin position="86"/>
        <end position="104"/>
    </location>
</feature>
<evidence type="ECO:0000313" key="2">
    <source>
        <dbReference type="EMBL" id="SIR50327.1"/>
    </source>
</evidence>
<feature type="transmembrane region" description="Helical" evidence="1">
    <location>
        <begin position="6"/>
        <end position="24"/>
    </location>
</feature>
<sequence>MDIWLLILGMAAITFAIRYSLFAWPNLRFAPVVRQALHYVPSAVLSAIVVPVMLMPDGEGLQLSLGNAYLLAGLAAIAIAAFTRNLLATIAGGLLVFFLLRWALGQLPI</sequence>
<gene>
    <name evidence="2" type="ORF">SAMN05421672_1312</name>
</gene>
<dbReference type="EMBL" id="FTMC01000031">
    <property type="protein sequence ID" value="SIR50327.1"/>
    <property type="molecule type" value="Genomic_DNA"/>
</dbReference>
<accession>A0A1N7BG54</accession>
<protein>
    <submittedName>
        <fullName evidence="2">Branched-chain amino acid transport protein</fullName>
    </submittedName>
</protein>
<feature type="transmembrane region" description="Helical" evidence="1">
    <location>
        <begin position="60"/>
        <end position="79"/>
    </location>
</feature>